<name>A0A4S4DV49_CAMSN</name>
<sequence>MATPLQLLQLFILTSSFISTTTVTAIDNASSSSISPSSPFPPSSSSPALLGPILAKLGFLQLADAAAENHSTTAAAELRGPATIFAPADSSLLTCPSCSVPLLLQEHSIAGLYPLHHLRKLAFGTKIETLASSRCITITSDENSSNVFVGGMEITDPDLYNDDRVVIHRLRGFVSHLSPISCNIERMSSLSFPPPPPMGGFYIMRLMLKDAMLRLRISGFSVLALALRVKYSELLDLRALTLFALDDESIFAKGNSYVSDLGLHIVPNRRLMAADLVSFPAATVLPTMEWGRSLVVTTAGGGGPFAPMRINYEKVKSFDFVYNLKIAVHVLSSPFRSVNQTAAVELAQINRCEMDGVDLGNAGFCEMVSPTPGMV</sequence>
<dbReference type="PANTHER" id="PTHR33985">
    <property type="entry name" value="OS02G0491300 PROTEIN-RELATED"/>
    <property type="match status" value="1"/>
</dbReference>
<dbReference type="InterPro" id="IPR052806">
    <property type="entry name" value="Fasciclin-like_AGP"/>
</dbReference>
<keyword evidence="3" id="KW-1185">Reference proteome</keyword>
<dbReference type="InterPro" id="IPR036378">
    <property type="entry name" value="FAS1_dom_sf"/>
</dbReference>
<feature type="signal peptide" evidence="1">
    <location>
        <begin position="1"/>
        <end position="25"/>
    </location>
</feature>
<evidence type="ECO:0008006" key="4">
    <source>
        <dbReference type="Google" id="ProtNLM"/>
    </source>
</evidence>
<proteinExistence type="predicted"/>
<dbReference type="AlphaFoldDB" id="A0A4S4DV49"/>
<dbReference type="PANTHER" id="PTHR33985:SF2">
    <property type="entry name" value="EXPRESSED PROTEIN"/>
    <property type="match status" value="1"/>
</dbReference>
<gene>
    <name evidence="2" type="ORF">TEA_000726</name>
</gene>
<dbReference type="EMBL" id="SDRB02010433">
    <property type="protein sequence ID" value="THG06436.1"/>
    <property type="molecule type" value="Genomic_DNA"/>
</dbReference>
<keyword evidence="1" id="KW-0732">Signal</keyword>
<organism evidence="2 3">
    <name type="scientific">Camellia sinensis var. sinensis</name>
    <name type="common">China tea</name>
    <dbReference type="NCBI Taxonomy" id="542762"/>
    <lineage>
        <taxon>Eukaryota</taxon>
        <taxon>Viridiplantae</taxon>
        <taxon>Streptophyta</taxon>
        <taxon>Embryophyta</taxon>
        <taxon>Tracheophyta</taxon>
        <taxon>Spermatophyta</taxon>
        <taxon>Magnoliopsida</taxon>
        <taxon>eudicotyledons</taxon>
        <taxon>Gunneridae</taxon>
        <taxon>Pentapetalae</taxon>
        <taxon>asterids</taxon>
        <taxon>Ericales</taxon>
        <taxon>Theaceae</taxon>
        <taxon>Camellia</taxon>
    </lineage>
</organism>
<dbReference type="Proteomes" id="UP000306102">
    <property type="component" value="Unassembled WGS sequence"/>
</dbReference>
<comment type="caution">
    <text evidence="2">The sequence shown here is derived from an EMBL/GenBank/DDBJ whole genome shotgun (WGS) entry which is preliminary data.</text>
</comment>
<reference evidence="2 3" key="1">
    <citation type="journal article" date="2018" name="Proc. Natl. Acad. Sci. U.S.A.">
        <title>Draft genome sequence of Camellia sinensis var. sinensis provides insights into the evolution of the tea genome and tea quality.</title>
        <authorList>
            <person name="Wei C."/>
            <person name="Yang H."/>
            <person name="Wang S."/>
            <person name="Zhao J."/>
            <person name="Liu C."/>
            <person name="Gao L."/>
            <person name="Xia E."/>
            <person name="Lu Y."/>
            <person name="Tai Y."/>
            <person name="She G."/>
            <person name="Sun J."/>
            <person name="Cao H."/>
            <person name="Tong W."/>
            <person name="Gao Q."/>
            <person name="Li Y."/>
            <person name="Deng W."/>
            <person name="Jiang X."/>
            <person name="Wang W."/>
            <person name="Chen Q."/>
            <person name="Zhang S."/>
            <person name="Li H."/>
            <person name="Wu J."/>
            <person name="Wang P."/>
            <person name="Li P."/>
            <person name="Shi C."/>
            <person name="Zheng F."/>
            <person name="Jian J."/>
            <person name="Huang B."/>
            <person name="Shan D."/>
            <person name="Shi M."/>
            <person name="Fang C."/>
            <person name="Yue Y."/>
            <person name="Li F."/>
            <person name="Li D."/>
            <person name="Wei S."/>
            <person name="Han B."/>
            <person name="Jiang C."/>
            <person name="Yin Y."/>
            <person name="Xia T."/>
            <person name="Zhang Z."/>
            <person name="Bennetzen J.L."/>
            <person name="Zhao S."/>
            <person name="Wan X."/>
        </authorList>
    </citation>
    <scope>NUCLEOTIDE SEQUENCE [LARGE SCALE GENOMIC DNA]</scope>
    <source>
        <strain evidence="3">cv. Shuchazao</strain>
        <tissue evidence="2">Leaf</tissue>
    </source>
</reference>
<evidence type="ECO:0000313" key="2">
    <source>
        <dbReference type="EMBL" id="THG06436.1"/>
    </source>
</evidence>
<evidence type="ECO:0000313" key="3">
    <source>
        <dbReference type="Proteomes" id="UP000306102"/>
    </source>
</evidence>
<dbReference type="SUPFAM" id="SSF82153">
    <property type="entry name" value="FAS1 domain"/>
    <property type="match status" value="1"/>
</dbReference>
<protein>
    <recommendedName>
        <fullName evidence="4">FAS1 domain-containing protein</fullName>
    </recommendedName>
</protein>
<feature type="chain" id="PRO_5020891440" description="FAS1 domain-containing protein" evidence="1">
    <location>
        <begin position="26"/>
        <end position="375"/>
    </location>
</feature>
<accession>A0A4S4DV49</accession>
<evidence type="ECO:0000256" key="1">
    <source>
        <dbReference type="SAM" id="SignalP"/>
    </source>
</evidence>